<accession>A0A2Y8ZRF3</accession>
<keyword evidence="4" id="KW-1185">Reference proteome</keyword>
<sequence>MRSRLLTTTAVLIASATLVAGCSGAPDATRTVTATVTQTSGANVHGSIQVAAWSSEPYQGSFADAGAGGKLSTPDGSWSFYADRSNVSSYLTGDTKAYFVSNGTYTAADATSTPSTTRAAPSQSDFTLLPIGWTFTAPAPTAGVDAPASSSASRTKIALLAGGRAISLAGNLNGGGKAVVAIPASAVSSAVVQVTYAGLVQKYDPFTGRLLTTGVAAGLYDNLSNVGTGSCPPIKSGFDSSTGVQINATCGIVSVTRSAYNPESGWAPTGTVWVTVVTILPTTTATYRLSGVDPAVYKLTPKVTAAGLGGTKAWSATVTGQQTTLVFAAPARHASLALSMQVTYTGTTTDPRTASPTITVTPAAPTSAPTPSTSAATSTTPEAPTSTATPTPGTTSSAVPTPQTFTLTPVIPGTVTIPVTVNTTVQFASLGN</sequence>
<evidence type="ECO:0000256" key="1">
    <source>
        <dbReference type="SAM" id="MobiDB-lite"/>
    </source>
</evidence>
<protein>
    <submittedName>
        <fullName evidence="3">Uncharacterized protein</fullName>
    </submittedName>
</protein>
<feature type="chain" id="PRO_5038380971" evidence="2">
    <location>
        <begin position="21"/>
        <end position="432"/>
    </location>
</feature>
<keyword evidence="2" id="KW-0732">Signal</keyword>
<gene>
    <name evidence="3" type="ORF">SAMN04489750_1788</name>
</gene>
<dbReference type="Proteomes" id="UP000250028">
    <property type="component" value="Unassembled WGS sequence"/>
</dbReference>
<dbReference type="OrthoDB" id="3790881at2"/>
<organism evidence="3 4">
    <name type="scientific">Branchiibius hedensis</name>
    <dbReference type="NCBI Taxonomy" id="672460"/>
    <lineage>
        <taxon>Bacteria</taxon>
        <taxon>Bacillati</taxon>
        <taxon>Actinomycetota</taxon>
        <taxon>Actinomycetes</taxon>
        <taxon>Micrococcales</taxon>
        <taxon>Dermacoccaceae</taxon>
        <taxon>Branchiibius</taxon>
    </lineage>
</organism>
<feature type="region of interest" description="Disordered" evidence="1">
    <location>
        <begin position="347"/>
        <end position="401"/>
    </location>
</feature>
<dbReference type="AlphaFoldDB" id="A0A2Y8ZRF3"/>
<name>A0A2Y8ZRF3_9MICO</name>
<dbReference type="RefSeq" id="WP_109685079.1">
    <property type="nucleotide sequence ID" value="NZ_QGDN01000001.1"/>
</dbReference>
<evidence type="ECO:0000313" key="4">
    <source>
        <dbReference type="Proteomes" id="UP000250028"/>
    </source>
</evidence>
<dbReference type="EMBL" id="UESZ01000001">
    <property type="protein sequence ID" value="SSA34465.1"/>
    <property type="molecule type" value="Genomic_DNA"/>
</dbReference>
<feature type="compositionally biased region" description="Low complexity" evidence="1">
    <location>
        <begin position="353"/>
        <end position="401"/>
    </location>
</feature>
<feature type="signal peptide" evidence="2">
    <location>
        <begin position="1"/>
        <end position="20"/>
    </location>
</feature>
<evidence type="ECO:0000256" key="2">
    <source>
        <dbReference type="SAM" id="SignalP"/>
    </source>
</evidence>
<proteinExistence type="predicted"/>
<evidence type="ECO:0000313" key="3">
    <source>
        <dbReference type="EMBL" id="SSA34465.1"/>
    </source>
</evidence>
<reference evidence="4" key="1">
    <citation type="submission" date="2016-10" db="EMBL/GenBank/DDBJ databases">
        <authorList>
            <person name="Varghese N."/>
            <person name="Submissions S."/>
        </authorList>
    </citation>
    <scope>NUCLEOTIDE SEQUENCE [LARGE SCALE GENOMIC DNA]</scope>
    <source>
        <strain evidence="4">DSM 22951</strain>
    </source>
</reference>
<dbReference type="PROSITE" id="PS51257">
    <property type="entry name" value="PROKAR_LIPOPROTEIN"/>
    <property type="match status" value="1"/>
</dbReference>